<name>A0AAV9SRV7_9TELE</name>
<evidence type="ECO:0000313" key="3">
    <source>
        <dbReference type="Proteomes" id="UP001311232"/>
    </source>
</evidence>
<evidence type="ECO:0000256" key="1">
    <source>
        <dbReference type="SAM" id="MobiDB-lite"/>
    </source>
</evidence>
<keyword evidence="3" id="KW-1185">Reference proteome</keyword>
<dbReference type="EMBL" id="JAHHUM010000013">
    <property type="protein sequence ID" value="KAK5623823.1"/>
    <property type="molecule type" value="Genomic_DNA"/>
</dbReference>
<protein>
    <submittedName>
        <fullName evidence="2">Uncharacterized protein</fullName>
    </submittedName>
</protein>
<organism evidence="2 3">
    <name type="scientific">Crenichthys baileyi</name>
    <name type="common">White River springfish</name>
    <dbReference type="NCBI Taxonomy" id="28760"/>
    <lineage>
        <taxon>Eukaryota</taxon>
        <taxon>Metazoa</taxon>
        <taxon>Chordata</taxon>
        <taxon>Craniata</taxon>
        <taxon>Vertebrata</taxon>
        <taxon>Euteleostomi</taxon>
        <taxon>Actinopterygii</taxon>
        <taxon>Neopterygii</taxon>
        <taxon>Teleostei</taxon>
        <taxon>Neoteleostei</taxon>
        <taxon>Acanthomorphata</taxon>
        <taxon>Ovalentaria</taxon>
        <taxon>Atherinomorphae</taxon>
        <taxon>Cyprinodontiformes</taxon>
        <taxon>Goodeidae</taxon>
        <taxon>Crenichthys</taxon>
    </lineage>
</organism>
<dbReference type="AlphaFoldDB" id="A0AAV9SRV7"/>
<feature type="compositionally biased region" description="Gly residues" evidence="1">
    <location>
        <begin position="125"/>
        <end position="141"/>
    </location>
</feature>
<proteinExistence type="predicted"/>
<sequence length="204" mass="21322">MRTVQSNFHFVAPIQDGLQVLLGVLGGPGVGYVGTGGLVSIVSVCAFPTGGIGRRGSGIQWRGGARCDRASPCYLDTCAAKADLGRGPCAKHLPRRPSLGYVVRASHREERAPRCVRGTSDPATRGGGIVRRGSGIQGRGGARCDRASPCYETRAAKAGLGRGRAQNTFQEAEPRICRSGAPRTEKNEPPVASRGPRTTRTAAG</sequence>
<comment type="caution">
    <text evidence="2">The sequence shown here is derived from an EMBL/GenBank/DDBJ whole genome shotgun (WGS) entry which is preliminary data.</text>
</comment>
<accession>A0AAV9SRV7</accession>
<reference evidence="2 3" key="1">
    <citation type="submission" date="2021-06" db="EMBL/GenBank/DDBJ databases">
        <authorList>
            <person name="Palmer J.M."/>
        </authorList>
    </citation>
    <scope>NUCLEOTIDE SEQUENCE [LARGE SCALE GENOMIC DNA]</scope>
    <source>
        <strain evidence="2 3">MEX-2019</strain>
        <tissue evidence="2">Muscle</tissue>
    </source>
</reference>
<dbReference type="Proteomes" id="UP001311232">
    <property type="component" value="Unassembled WGS sequence"/>
</dbReference>
<gene>
    <name evidence="2" type="ORF">CRENBAI_003870</name>
</gene>
<feature type="region of interest" description="Disordered" evidence="1">
    <location>
        <begin position="112"/>
        <end position="141"/>
    </location>
</feature>
<evidence type="ECO:0000313" key="2">
    <source>
        <dbReference type="EMBL" id="KAK5623823.1"/>
    </source>
</evidence>
<feature type="region of interest" description="Disordered" evidence="1">
    <location>
        <begin position="158"/>
        <end position="204"/>
    </location>
</feature>